<evidence type="ECO:0000256" key="1">
    <source>
        <dbReference type="ARBA" id="ARBA00004141"/>
    </source>
</evidence>
<feature type="transmembrane region" description="Helical" evidence="8">
    <location>
        <begin position="39"/>
        <end position="62"/>
    </location>
</feature>
<evidence type="ECO:0000256" key="6">
    <source>
        <dbReference type="ARBA" id="ARBA00022989"/>
    </source>
</evidence>
<evidence type="ECO:0000256" key="8">
    <source>
        <dbReference type="SAM" id="Phobius"/>
    </source>
</evidence>
<dbReference type="NCBIfam" id="TIGR00912">
    <property type="entry name" value="2A0309"/>
    <property type="match status" value="1"/>
</dbReference>
<keyword evidence="3" id="KW-0813">Transport</keyword>
<keyword evidence="7 8" id="KW-0472">Membrane</keyword>
<dbReference type="RefSeq" id="WP_217066773.1">
    <property type="nucleotide sequence ID" value="NZ_JAHQCS010000105.1"/>
</dbReference>
<evidence type="ECO:0000256" key="5">
    <source>
        <dbReference type="ARBA" id="ARBA00022692"/>
    </source>
</evidence>
<feature type="transmembrane region" description="Helical" evidence="8">
    <location>
        <begin position="82"/>
        <end position="100"/>
    </location>
</feature>
<feature type="transmembrane region" description="Helical" evidence="8">
    <location>
        <begin position="12"/>
        <end position="33"/>
    </location>
</feature>
<dbReference type="PANTHER" id="PTHR34975:SF2">
    <property type="entry name" value="SPORE GERMINATION PROTEIN A2"/>
    <property type="match status" value="1"/>
</dbReference>
<feature type="transmembrane region" description="Helical" evidence="8">
    <location>
        <begin position="336"/>
        <end position="356"/>
    </location>
</feature>
<sequence>MDTGKFKKLNKYHVIFLVHCSLSGIALFSLPYYLRHVGYNMWMVLLIYGVLSSLLLKVILQLSKQFPNDTFYVIMEKVVGKYVSKLLHVFILSYAIVQVSNIGKSYVRIVQSVTLPDFTITFPALTLFLVMISIVNGGIKSIARFCILSFFLTVWMGYYSNWAFSDANVHHLYPRLHEYHMIDWLNGLFEGSQIMLGFVLIVFFYPYIIDQKKAFKHAAIGIWSGIGIMILICIASIVYFSIWQIEHLLYPLLNLFQAVELSNVERIETMGISLYAFLVLSKASLYLWVAKKGLDALFSKHKNRTRHLFIVNGISVLLVLGPIPLIYQTFLYEKWVIYWGYAVILLPLFLLIINHWKKRKKGNDGKEASAS</sequence>
<name>A0ABS6JG41_9BACI</name>
<keyword evidence="6 8" id="KW-1133">Transmembrane helix</keyword>
<feature type="transmembrane region" description="Helical" evidence="8">
    <location>
        <begin position="309"/>
        <end position="330"/>
    </location>
</feature>
<dbReference type="EMBL" id="JAHQCS010000105">
    <property type="protein sequence ID" value="MBU9712596.1"/>
    <property type="molecule type" value="Genomic_DNA"/>
</dbReference>
<comment type="subcellular location">
    <subcellularLocation>
        <location evidence="1">Membrane</location>
        <topology evidence="1">Multi-pass membrane protein</topology>
    </subcellularLocation>
</comment>
<protein>
    <submittedName>
        <fullName evidence="9">Spore germination protein</fullName>
    </submittedName>
</protein>
<evidence type="ECO:0000256" key="3">
    <source>
        <dbReference type="ARBA" id="ARBA00022448"/>
    </source>
</evidence>
<reference evidence="9 10" key="1">
    <citation type="submission" date="2021-06" db="EMBL/GenBank/DDBJ databases">
        <title>Bacillus sp. RD4P76, an endophyte from a halophyte.</title>
        <authorList>
            <person name="Sun J.-Q."/>
        </authorList>
    </citation>
    <scope>NUCLEOTIDE SEQUENCE [LARGE SCALE GENOMIC DNA]</scope>
    <source>
        <strain evidence="9 10">CGMCC 1.15917</strain>
    </source>
</reference>
<organism evidence="9 10">
    <name type="scientific">Evansella tamaricis</name>
    <dbReference type="NCBI Taxonomy" id="2069301"/>
    <lineage>
        <taxon>Bacteria</taxon>
        <taxon>Bacillati</taxon>
        <taxon>Bacillota</taxon>
        <taxon>Bacilli</taxon>
        <taxon>Bacillales</taxon>
        <taxon>Bacillaceae</taxon>
        <taxon>Evansella</taxon>
    </lineage>
</organism>
<evidence type="ECO:0000256" key="7">
    <source>
        <dbReference type="ARBA" id="ARBA00023136"/>
    </source>
</evidence>
<evidence type="ECO:0000256" key="2">
    <source>
        <dbReference type="ARBA" id="ARBA00007998"/>
    </source>
</evidence>
<keyword evidence="4" id="KW-0309">Germination</keyword>
<feature type="transmembrane region" description="Helical" evidence="8">
    <location>
        <begin position="272"/>
        <end position="289"/>
    </location>
</feature>
<feature type="transmembrane region" description="Helical" evidence="8">
    <location>
        <begin position="120"/>
        <end position="138"/>
    </location>
</feature>
<evidence type="ECO:0000256" key="4">
    <source>
        <dbReference type="ARBA" id="ARBA00022544"/>
    </source>
</evidence>
<keyword evidence="5 8" id="KW-0812">Transmembrane</keyword>
<feature type="transmembrane region" description="Helical" evidence="8">
    <location>
        <begin position="184"/>
        <end position="208"/>
    </location>
</feature>
<keyword evidence="10" id="KW-1185">Reference proteome</keyword>
<evidence type="ECO:0000313" key="9">
    <source>
        <dbReference type="EMBL" id="MBU9712596.1"/>
    </source>
</evidence>
<comment type="similarity">
    <text evidence="2">Belongs to the amino acid-polyamine-organocation (APC) superfamily. Spore germination protein (SGP) (TC 2.A.3.9) family.</text>
</comment>
<dbReference type="InterPro" id="IPR004761">
    <property type="entry name" value="Spore_GerAB"/>
</dbReference>
<accession>A0ABS6JG41</accession>
<evidence type="ECO:0000313" key="10">
    <source>
        <dbReference type="Proteomes" id="UP000784880"/>
    </source>
</evidence>
<gene>
    <name evidence="9" type="ORF">KS419_12670</name>
</gene>
<dbReference type="Proteomes" id="UP000784880">
    <property type="component" value="Unassembled WGS sequence"/>
</dbReference>
<feature type="transmembrane region" description="Helical" evidence="8">
    <location>
        <begin position="220"/>
        <end position="242"/>
    </location>
</feature>
<comment type="caution">
    <text evidence="9">The sequence shown here is derived from an EMBL/GenBank/DDBJ whole genome shotgun (WGS) entry which is preliminary data.</text>
</comment>
<dbReference type="PANTHER" id="PTHR34975">
    <property type="entry name" value="SPORE GERMINATION PROTEIN A2"/>
    <property type="match status" value="1"/>
</dbReference>
<proteinExistence type="inferred from homology"/>
<dbReference type="Pfam" id="PF03845">
    <property type="entry name" value="Spore_permease"/>
    <property type="match status" value="1"/>
</dbReference>
<feature type="transmembrane region" description="Helical" evidence="8">
    <location>
        <begin position="145"/>
        <end position="164"/>
    </location>
</feature>